<keyword evidence="3" id="KW-1185">Reference proteome</keyword>
<dbReference type="SMART" id="SM01022">
    <property type="entry name" value="ASCH"/>
    <property type="match status" value="1"/>
</dbReference>
<dbReference type="InterPro" id="IPR016645">
    <property type="entry name" value="UCP016134"/>
</dbReference>
<reference evidence="2 3" key="1">
    <citation type="submission" date="2022-02" db="EMBL/GenBank/DDBJ databases">
        <title>Paenibacillus sp. MBLB1776 Whole Genome Shotgun Sequencing.</title>
        <authorList>
            <person name="Hwang C.Y."/>
            <person name="Cho E.-S."/>
            <person name="Seo M.-J."/>
        </authorList>
    </citation>
    <scope>NUCLEOTIDE SEQUENCE [LARGE SCALE GENOMIC DNA]</scope>
    <source>
        <strain evidence="2 3">MBLB1776</strain>
    </source>
</reference>
<dbReference type="SUPFAM" id="SSF88697">
    <property type="entry name" value="PUA domain-like"/>
    <property type="match status" value="1"/>
</dbReference>
<dbReference type="AlphaFoldDB" id="A0AA96REP7"/>
<evidence type="ECO:0000313" key="3">
    <source>
        <dbReference type="Proteomes" id="UP001305702"/>
    </source>
</evidence>
<dbReference type="InterPro" id="IPR015947">
    <property type="entry name" value="PUA-like_sf"/>
</dbReference>
<proteinExistence type="predicted"/>
<dbReference type="Proteomes" id="UP001305702">
    <property type="component" value="Chromosome"/>
</dbReference>
<dbReference type="PIRSF" id="PIRSF016134">
    <property type="entry name" value="UCP016134"/>
    <property type="match status" value="1"/>
</dbReference>
<name>A0AA96REP7_9BACL</name>
<dbReference type="RefSeq" id="WP_315604888.1">
    <property type="nucleotide sequence ID" value="NZ_CP130318.1"/>
</dbReference>
<dbReference type="CDD" id="cd06555">
    <property type="entry name" value="ASCH_PF0470_like"/>
    <property type="match status" value="1"/>
</dbReference>
<evidence type="ECO:0000313" key="2">
    <source>
        <dbReference type="EMBL" id="WNQ11112.1"/>
    </source>
</evidence>
<dbReference type="Gene3D" id="2.30.130.30">
    <property type="entry name" value="Hypothetical protein"/>
    <property type="match status" value="1"/>
</dbReference>
<accession>A0AA96REP7</accession>
<evidence type="ECO:0000259" key="1">
    <source>
        <dbReference type="SMART" id="SM01022"/>
    </source>
</evidence>
<protein>
    <submittedName>
        <fullName evidence="2">ASCH domain-containing protein</fullName>
    </submittedName>
</protein>
<feature type="domain" description="ASCH" evidence="1">
    <location>
        <begin position="5"/>
        <end position="114"/>
    </location>
</feature>
<organism evidence="2 3">
    <name type="scientific">Paenibacillus aurantius</name>
    <dbReference type="NCBI Taxonomy" id="2918900"/>
    <lineage>
        <taxon>Bacteria</taxon>
        <taxon>Bacillati</taxon>
        <taxon>Bacillota</taxon>
        <taxon>Bacilli</taxon>
        <taxon>Bacillales</taxon>
        <taxon>Paenibacillaceae</taxon>
        <taxon>Paenibacillus</taxon>
    </lineage>
</organism>
<dbReference type="EMBL" id="CP130318">
    <property type="protein sequence ID" value="WNQ11112.1"/>
    <property type="molecule type" value="Genomic_DNA"/>
</dbReference>
<sequence>MIHSMTLFERPFHSIKSGRKVVEVRLNDERRRKVKIGDVIEFAKLPDKKETIRAEVLELREYNTFEEMYEDIPFQDFDCESWTMEEMIEATYKIYTREQEQQWGTLAIKIKELA</sequence>
<dbReference type="KEGG" id="paun:MJA45_26525"/>
<dbReference type="Pfam" id="PF04266">
    <property type="entry name" value="ASCH"/>
    <property type="match status" value="1"/>
</dbReference>
<dbReference type="InterPro" id="IPR007374">
    <property type="entry name" value="ASCH_domain"/>
</dbReference>
<gene>
    <name evidence="2" type="ORF">MJA45_26525</name>
</gene>